<feature type="domain" description="NmrA-like" evidence="1">
    <location>
        <begin position="8"/>
        <end position="241"/>
    </location>
</feature>
<dbReference type="InterPro" id="IPR036291">
    <property type="entry name" value="NAD(P)-bd_dom_sf"/>
</dbReference>
<dbReference type="STRING" id="1314674.A0A0D7B9C6"/>
<evidence type="ECO:0000259" key="1">
    <source>
        <dbReference type="Pfam" id="PF05368"/>
    </source>
</evidence>
<dbReference type="Gene3D" id="3.90.25.10">
    <property type="entry name" value="UDP-galactose 4-epimerase, domain 1"/>
    <property type="match status" value="1"/>
</dbReference>
<accession>A0A0D7B9C6</accession>
<dbReference type="Proteomes" id="UP000054007">
    <property type="component" value="Unassembled WGS sequence"/>
</dbReference>
<evidence type="ECO:0000313" key="3">
    <source>
        <dbReference type="Proteomes" id="UP000054007"/>
    </source>
</evidence>
<gene>
    <name evidence="2" type="ORF">CYLTODRAFT_377173</name>
</gene>
<evidence type="ECO:0000313" key="2">
    <source>
        <dbReference type="EMBL" id="KIY66810.1"/>
    </source>
</evidence>
<dbReference type="EMBL" id="KN880543">
    <property type="protein sequence ID" value="KIY66810.1"/>
    <property type="molecule type" value="Genomic_DNA"/>
</dbReference>
<dbReference type="AlphaFoldDB" id="A0A0D7B9C6"/>
<reference evidence="2 3" key="1">
    <citation type="journal article" date="2015" name="Fungal Genet. Biol.">
        <title>Evolution of novel wood decay mechanisms in Agaricales revealed by the genome sequences of Fistulina hepatica and Cylindrobasidium torrendii.</title>
        <authorList>
            <person name="Floudas D."/>
            <person name="Held B.W."/>
            <person name="Riley R."/>
            <person name="Nagy L.G."/>
            <person name="Koehler G."/>
            <person name="Ransdell A.S."/>
            <person name="Younus H."/>
            <person name="Chow J."/>
            <person name="Chiniquy J."/>
            <person name="Lipzen A."/>
            <person name="Tritt A."/>
            <person name="Sun H."/>
            <person name="Haridas S."/>
            <person name="LaButti K."/>
            <person name="Ohm R.A."/>
            <person name="Kues U."/>
            <person name="Blanchette R.A."/>
            <person name="Grigoriev I.V."/>
            <person name="Minto R.E."/>
            <person name="Hibbett D.S."/>
        </authorList>
    </citation>
    <scope>NUCLEOTIDE SEQUENCE [LARGE SCALE GENOMIC DNA]</scope>
    <source>
        <strain evidence="2 3">FP15055 ss-10</strain>
    </source>
</reference>
<dbReference type="Gene3D" id="3.40.50.720">
    <property type="entry name" value="NAD(P)-binding Rossmann-like Domain"/>
    <property type="match status" value="1"/>
</dbReference>
<dbReference type="InterPro" id="IPR008030">
    <property type="entry name" value="NmrA-like"/>
</dbReference>
<dbReference type="OrthoDB" id="9974981at2759"/>
<organism evidence="2 3">
    <name type="scientific">Cylindrobasidium torrendii FP15055 ss-10</name>
    <dbReference type="NCBI Taxonomy" id="1314674"/>
    <lineage>
        <taxon>Eukaryota</taxon>
        <taxon>Fungi</taxon>
        <taxon>Dikarya</taxon>
        <taxon>Basidiomycota</taxon>
        <taxon>Agaricomycotina</taxon>
        <taxon>Agaricomycetes</taxon>
        <taxon>Agaricomycetidae</taxon>
        <taxon>Agaricales</taxon>
        <taxon>Marasmiineae</taxon>
        <taxon>Physalacriaceae</taxon>
        <taxon>Cylindrobasidium</taxon>
    </lineage>
</organism>
<dbReference type="SUPFAM" id="SSF51735">
    <property type="entry name" value="NAD(P)-binding Rossmann-fold domains"/>
    <property type="match status" value="1"/>
</dbReference>
<protein>
    <submittedName>
        <fullName evidence="2">NAD(P)-binding protein</fullName>
    </submittedName>
</protein>
<proteinExistence type="predicted"/>
<dbReference type="InterPro" id="IPR050608">
    <property type="entry name" value="NmrA-type/Isoflavone_red_sf"/>
</dbReference>
<name>A0A0D7B9C6_9AGAR</name>
<sequence>MSSGAEPLVLVVGATGNTGKCVTEYLIKDGGYRVAILVREKSLDKPDVQAFKAAGAEVRVGDISQPEDVLEGHLKGVDILVSTVQAILLDQAPLFRAAKKVGTLKRVVPSDFGPSAPRGVMALHDLKLDLREYIKELGLPYTFIEDGWWIRAFFPYPHAHPASPVSPKNYVGDKKQKVIISTFDTIGLLTSKVLKDPRTLNKTVVVHDGEMTLEEAYAWGEKITGEDFSDYTKIPDEVILEGTKSTDLLTKAGSQYMNSLYLRGDNVLSKALASGSLDARALYPEVPYPDMEAEAKKFYADPPVLDIGPFVGLTL</sequence>
<dbReference type="PANTHER" id="PTHR43349">
    <property type="entry name" value="PINORESINOL REDUCTASE-RELATED"/>
    <property type="match status" value="1"/>
</dbReference>
<dbReference type="Pfam" id="PF05368">
    <property type="entry name" value="NmrA"/>
    <property type="match status" value="1"/>
</dbReference>
<keyword evidence="3" id="KW-1185">Reference proteome</keyword>
<dbReference type="PANTHER" id="PTHR43349:SF93">
    <property type="entry name" value="ISOFLAVONE REDUCTASE HOMOLOG P3-RELATED"/>
    <property type="match status" value="1"/>
</dbReference>